<evidence type="ECO:0000256" key="3">
    <source>
        <dbReference type="ARBA" id="ARBA00022729"/>
    </source>
</evidence>
<keyword evidence="5 10" id="KW-0472">Membrane</keyword>
<name>A0ABM1KWF2_GEKJA</name>
<dbReference type="InterPro" id="IPR000920">
    <property type="entry name" value="Myelin_P0-rel"/>
</dbReference>
<dbReference type="RefSeq" id="XP_015278039.1">
    <property type="nucleotide sequence ID" value="XM_015422553.1"/>
</dbReference>
<evidence type="ECO:0000256" key="4">
    <source>
        <dbReference type="ARBA" id="ARBA00022989"/>
    </source>
</evidence>
<sequence length="330" mass="36217">MRANKGAELFMLSMVVAAVVSLDVETPQKKVEVARGSSATLPCTFRSAQATTDSDFGVWKKVSSNEEFVNWYFDGGKEPPFLGATYKNRVNLSGNPSNNDLTITLSDVTMDDNGTYECSVRMRHDPPVKSAQMDLVVLVAPSIPECKIIGTTSYGHNINLTCNSQEGSPKPQYSWQRFDPQNQQKELTGAKVSEGLLTLKNISADTSGFYICTSTNSVGKNSCNMTVSISPPSMNIGLYAGIIGGIVAAIIVIGIIAYCCCCRERKDKDYEMTDTENGYKPPPNEPVQIRGPADEEIQEEDEQEEDEQEEEDRWKSKALMPPTPRPEAVA</sequence>
<gene>
    <name evidence="14" type="primary">GPA33</name>
</gene>
<evidence type="ECO:0000256" key="5">
    <source>
        <dbReference type="ARBA" id="ARBA00023136"/>
    </source>
</evidence>
<accession>A0ABM1KWF2</accession>
<dbReference type="PRINTS" id="PR00213">
    <property type="entry name" value="MYELINP0"/>
</dbReference>
<evidence type="ECO:0000256" key="1">
    <source>
        <dbReference type="ARBA" id="ARBA00004479"/>
    </source>
</evidence>
<dbReference type="SMART" id="SM00409">
    <property type="entry name" value="IG"/>
    <property type="match status" value="2"/>
</dbReference>
<keyword evidence="7" id="KW-0325">Glycoprotein</keyword>
<dbReference type="Pfam" id="PF13927">
    <property type="entry name" value="Ig_3"/>
    <property type="match status" value="1"/>
</dbReference>
<dbReference type="PROSITE" id="PS50835">
    <property type="entry name" value="IG_LIKE"/>
    <property type="match status" value="2"/>
</dbReference>
<evidence type="ECO:0000313" key="14">
    <source>
        <dbReference type="RefSeq" id="XP_015278039.1"/>
    </source>
</evidence>
<dbReference type="Proteomes" id="UP000694871">
    <property type="component" value="Unplaced"/>
</dbReference>
<dbReference type="SMART" id="SM00408">
    <property type="entry name" value="IGc2"/>
    <property type="match status" value="2"/>
</dbReference>
<evidence type="ECO:0000256" key="8">
    <source>
        <dbReference type="ARBA" id="ARBA00023319"/>
    </source>
</evidence>
<feature type="transmembrane region" description="Helical" evidence="10">
    <location>
        <begin position="236"/>
        <end position="260"/>
    </location>
</feature>
<evidence type="ECO:0000313" key="13">
    <source>
        <dbReference type="Proteomes" id="UP000694871"/>
    </source>
</evidence>
<protein>
    <submittedName>
        <fullName evidence="14">Cell surface A33 antigen</fullName>
    </submittedName>
</protein>
<dbReference type="PANTHER" id="PTHR44969">
    <property type="entry name" value="CELL SURFACE A33 ANTIGEN"/>
    <property type="match status" value="1"/>
</dbReference>
<dbReference type="PANTHER" id="PTHR44969:SF1">
    <property type="entry name" value="CELL SURFACE A33 ANTIGEN"/>
    <property type="match status" value="1"/>
</dbReference>
<dbReference type="Pfam" id="PF07686">
    <property type="entry name" value="V-set"/>
    <property type="match status" value="1"/>
</dbReference>
<keyword evidence="6" id="KW-1015">Disulfide bond</keyword>
<keyword evidence="4 10" id="KW-1133">Transmembrane helix</keyword>
<evidence type="ECO:0000256" key="10">
    <source>
        <dbReference type="SAM" id="Phobius"/>
    </source>
</evidence>
<dbReference type="InterPro" id="IPR013106">
    <property type="entry name" value="Ig_V-set"/>
</dbReference>
<feature type="chain" id="PRO_5047320120" evidence="11">
    <location>
        <begin position="22"/>
        <end position="330"/>
    </location>
</feature>
<proteinExistence type="predicted"/>
<dbReference type="SUPFAM" id="SSF48726">
    <property type="entry name" value="Immunoglobulin"/>
    <property type="match status" value="2"/>
</dbReference>
<organism evidence="13 14">
    <name type="scientific">Gekko japonicus</name>
    <name type="common">Schlegel's Japanese gecko</name>
    <dbReference type="NCBI Taxonomy" id="146911"/>
    <lineage>
        <taxon>Eukaryota</taxon>
        <taxon>Metazoa</taxon>
        <taxon>Chordata</taxon>
        <taxon>Craniata</taxon>
        <taxon>Vertebrata</taxon>
        <taxon>Euteleostomi</taxon>
        <taxon>Lepidosauria</taxon>
        <taxon>Squamata</taxon>
        <taxon>Bifurcata</taxon>
        <taxon>Gekkota</taxon>
        <taxon>Gekkonidae</taxon>
        <taxon>Gekkoninae</taxon>
        <taxon>Gekko</taxon>
    </lineage>
</organism>
<keyword evidence="3 11" id="KW-0732">Signal</keyword>
<evidence type="ECO:0000256" key="6">
    <source>
        <dbReference type="ARBA" id="ARBA00023157"/>
    </source>
</evidence>
<dbReference type="InterPro" id="IPR036179">
    <property type="entry name" value="Ig-like_dom_sf"/>
</dbReference>
<dbReference type="InterPro" id="IPR003599">
    <property type="entry name" value="Ig_sub"/>
</dbReference>
<feature type="region of interest" description="Disordered" evidence="9">
    <location>
        <begin position="272"/>
        <end position="330"/>
    </location>
</feature>
<dbReference type="GeneID" id="107119927"/>
<dbReference type="InterPro" id="IPR003598">
    <property type="entry name" value="Ig_sub2"/>
</dbReference>
<evidence type="ECO:0000256" key="2">
    <source>
        <dbReference type="ARBA" id="ARBA00022692"/>
    </source>
</evidence>
<dbReference type="InterPro" id="IPR013783">
    <property type="entry name" value="Ig-like_fold"/>
</dbReference>
<evidence type="ECO:0000256" key="9">
    <source>
        <dbReference type="SAM" id="MobiDB-lite"/>
    </source>
</evidence>
<reference evidence="14" key="1">
    <citation type="submission" date="2025-08" db="UniProtKB">
        <authorList>
            <consortium name="RefSeq"/>
        </authorList>
    </citation>
    <scope>IDENTIFICATION</scope>
</reference>
<keyword evidence="2 10" id="KW-0812">Transmembrane</keyword>
<dbReference type="SMART" id="SM00406">
    <property type="entry name" value="IGv"/>
    <property type="match status" value="1"/>
</dbReference>
<feature type="compositionally biased region" description="Pro residues" evidence="9">
    <location>
        <begin position="321"/>
        <end position="330"/>
    </location>
</feature>
<keyword evidence="13" id="KW-1185">Reference proteome</keyword>
<dbReference type="Gene3D" id="2.60.40.10">
    <property type="entry name" value="Immunoglobulins"/>
    <property type="match status" value="2"/>
</dbReference>
<dbReference type="InterPro" id="IPR042474">
    <property type="entry name" value="A33"/>
</dbReference>
<evidence type="ECO:0000256" key="7">
    <source>
        <dbReference type="ARBA" id="ARBA00023180"/>
    </source>
</evidence>
<dbReference type="InterPro" id="IPR007110">
    <property type="entry name" value="Ig-like_dom"/>
</dbReference>
<keyword evidence="8" id="KW-0393">Immunoglobulin domain</keyword>
<evidence type="ECO:0000259" key="12">
    <source>
        <dbReference type="PROSITE" id="PS50835"/>
    </source>
</evidence>
<evidence type="ECO:0000256" key="11">
    <source>
        <dbReference type="SAM" id="SignalP"/>
    </source>
</evidence>
<comment type="subcellular location">
    <subcellularLocation>
        <location evidence="1">Membrane</location>
        <topology evidence="1">Single-pass type I membrane protein</topology>
    </subcellularLocation>
</comment>
<feature type="domain" description="Ig-like" evidence="12">
    <location>
        <begin position="144"/>
        <end position="228"/>
    </location>
</feature>
<feature type="compositionally biased region" description="Acidic residues" evidence="9">
    <location>
        <begin position="294"/>
        <end position="311"/>
    </location>
</feature>
<feature type="domain" description="Ig-like" evidence="12">
    <location>
        <begin position="17"/>
        <end position="134"/>
    </location>
</feature>
<feature type="signal peptide" evidence="11">
    <location>
        <begin position="1"/>
        <end position="21"/>
    </location>
</feature>